<dbReference type="GO" id="GO:0004497">
    <property type="term" value="F:monooxygenase activity"/>
    <property type="evidence" value="ECO:0007669"/>
    <property type="project" value="UniProtKB-KW"/>
</dbReference>
<organism evidence="7 8">
    <name type="scientific">Elsinoe ampelina</name>
    <dbReference type="NCBI Taxonomy" id="302913"/>
    <lineage>
        <taxon>Eukaryota</taxon>
        <taxon>Fungi</taxon>
        <taxon>Dikarya</taxon>
        <taxon>Ascomycota</taxon>
        <taxon>Pezizomycotina</taxon>
        <taxon>Dothideomycetes</taxon>
        <taxon>Dothideomycetidae</taxon>
        <taxon>Myriangiales</taxon>
        <taxon>Elsinoaceae</taxon>
        <taxon>Elsinoe</taxon>
    </lineage>
</organism>
<reference evidence="8" key="1">
    <citation type="journal article" date="2020" name="Stud. Mycol.">
        <title>101 Dothideomycetes genomes: A test case for predicting lifestyles and emergence of pathogens.</title>
        <authorList>
            <person name="Haridas S."/>
            <person name="Albert R."/>
            <person name="Binder M."/>
            <person name="Bloem J."/>
            <person name="LaButti K."/>
            <person name="Salamov A."/>
            <person name="Andreopoulos B."/>
            <person name="Baker S."/>
            <person name="Barry K."/>
            <person name="Bills G."/>
            <person name="Bluhm B."/>
            <person name="Cannon C."/>
            <person name="Castanera R."/>
            <person name="Culley D."/>
            <person name="Daum C."/>
            <person name="Ezra D."/>
            <person name="Gonzalez J."/>
            <person name="Henrissat B."/>
            <person name="Kuo A."/>
            <person name="Liang C."/>
            <person name="Lipzen A."/>
            <person name="Lutzoni F."/>
            <person name="Magnuson J."/>
            <person name="Mondo S."/>
            <person name="Nolan M."/>
            <person name="Ohm R."/>
            <person name="Pangilinan J."/>
            <person name="Park H.-J."/>
            <person name="Ramirez L."/>
            <person name="Alfaro M."/>
            <person name="Sun H."/>
            <person name="Tritt A."/>
            <person name="Yoshinaga Y."/>
            <person name="Zwiers L.-H."/>
            <person name="Turgeon B."/>
            <person name="Goodwin S."/>
            <person name="Spatafora J."/>
            <person name="Crous P."/>
            <person name="Grigoriev I."/>
        </authorList>
    </citation>
    <scope>NUCLEOTIDE SEQUENCE [LARGE SCALE GENOMIC DNA]</scope>
    <source>
        <strain evidence="8">CECT 20119</strain>
    </source>
</reference>
<keyword evidence="4 5" id="KW-0349">Heme</keyword>
<keyword evidence="5" id="KW-0560">Oxidoreductase</keyword>
<dbReference type="PANTHER" id="PTHR24305">
    <property type="entry name" value="CYTOCHROME P450"/>
    <property type="match status" value="1"/>
</dbReference>
<proteinExistence type="inferred from homology"/>
<evidence type="ECO:0000256" key="3">
    <source>
        <dbReference type="ARBA" id="ARBA00023004"/>
    </source>
</evidence>
<protein>
    <submittedName>
        <fullName evidence="7">Benzoate 4-monooxygenase cytochrome-like protein P450</fullName>
    </submittedName>
</protein>
<comment type="cofactor">
    <cofactor evidence="1 4">
        <name>heme</name>
        <dbReference type="ChEBI" id="CHEBI:30413"/>
    </cofactor>
</comment>
<dbReference type="GO" id="GO:0020037">
    <property type="term" value="F:heme binding"/>
    <property type="evidence" value="ECO:0007669"/>
    <property type="project" value="InterPro"/>
</dbReference>
<feature type="binding site" description="axial binding residue" evidence="4">
    <location>
        <position position="458"/>
    </location>
    <ligand>
        <name>heme</name>
        <dbReference type="ChEBI" id="CHEBI:30413"/>
    </ligand>
    <ligandPart>
        <name>Fe</name>
        <dbReference type="ChEBI" id="CHEBI:18248"/>
    </ligandPart>
</feature>
<dbReference type="AlphaFoldDB" id="A0A6A6G8A1"/>
<dbReference type="PRINTS" id="PR00463">
    <property type="entry name" value="EP450I"/>
</dbReference>
<keyword evidence="5 7" id="KW-0503">Monooxygenase</keyword>
<dbReference type="InterPro" id="IPR017972">
    <property type="entry name" value="Cyt_P450_CS"/>
</dbReference>
<dbReference type="GO" id="GO:0016705">
    <property type="term" value="F:oxidoreductase activity, acting on paired donors, with incorporation or reduction of molecular oxygen"/>
    <property type="evidence" value="ECO:0007669"/>
    <property type="project" value="InterPro"/>
</dbReference>
<dbReference type="InterPro" id="IPR001128">
    <property type="entry name" value="Cyt_P450"/>
</dbReference>
<keyword evidence="8" id="KW-1185">Reference proteome</keyword>
<keyword evidence="3 4" id="KW-0408">Iron</keyword>
<evidence type="ECO:0000313" key="8">
    <source>
        <dbReference type="Proteomes" id="UP000799538"/>
    </source>
</evidence>
<dbReference type="InterPro" id="IPR050121">
    <property type="entry name" value="Cytochrome_P450_monoxygenase"/>
</dbReference>
<keyword evidence="2 4" id="KW-0479">Metal-binding</keyword>
<evidence type="ECO:0000313" key="7">
    <source>
        <dbReference type="EMBL" id="KAF2221996.1"/>
    </source>
</evidence>
<dbReference type="Pfam" id="PF00067">
    <property type="entry name" value="p450"/>
    <property type="match status" value="1"/>
</dbReference>
<keyword evidence="6" id="KW-1133">Transmembrane helix</keyword>
<dbReference type="PANTHER" id="PTHR24305:SF168">
    <property type="entry name" value="P450, PUTATIVE (EUROFUNG)-RELATED"/>
    <property type="match status" value="1"/>
</dbReference>
<dbReference type="SUPFAM" id="SSF48264">
    <property type="entry name" value="Cytochrome P450"/>
    <property type="match status" value="1"/>
</dbReference>
<evidence type="ECO:0000256" key="6">
    <source>
        <dbReference type="SAM" id="Phobius"/>
    </source>
</evidence>
<dbReference type="PROSITE" id="PS00086">
    <property type="entry name" value="CYTOCHROME_P450"/>
    <property type="match status" value="1"/>
</dbReference>
<dbReference type="Gene3D" id="1.10.630.10">
    <property type="entry name" value="Cytochrome P450"/>
    <property type="match status" value="1"/>
</dbReference>
<dbReference type="InterPro" id="IPR002401">
    <property type="entry name" value="Cyt_P450_E_grp-I"/>
</dbReference>
<dbReference type="PRINTS" id="PR00385">
    <property type="entry name" value="P450"/>
</dbReference>
<dbReference type="OrthoDB" id="3934656at2759"/>
<accession>A0A6A6G8A1</accession>
<comment type="similarity">
    <text evidence="5">Belongs to the cytochrome P450 family.</text>
</comment>
<sequence>MLTTVVVGVAAFMFARLLLSWPISIAVLASILAWRIGTRTQQYLRLGHIPGPPTTGWLEIWHSWVILRNQSHIKYAEACERYGHLARIGPNDLITDCPELLIHMNSPRSGYTKTEWFYKSTRLEPGKDTCFSQTDPVLHQKRRAQLAAGYSGKDNPLLESKIDEHVTDLVALLRRFAASGGKVDMGRVCQYYSLDVITDIGFGASFDDLKDGTDNFGYLKTLEQTLAQVASSSATGLSRLLQYDWFASRVLPTGDESEGMGRIVQIARRTIQERFRTVKEDSGDMVSSFKRKGLTEEEIVTESLLTFVAGSDTVSSSLRAILLFLAQHDQVYERLRAEIASFVVGASVISDADAQRLLWLNAVIKESLRLHPPITDIVPKTAPAQGDTVEIDGTSYFIPGGTNVGYSAWSLHRRKDIFGEDSGNFKPERWLAEGNDEAQLVRRNKVFDLMFGSGRHQCLGKQIGLMELRKAVVEITRCFRLSVCNTRRPWNETNYLGLWVASDFWMKVSLLDGVA</sequence>
<evidence type="ECO:0000256" key="5">
    <source>
        <dbReference type="RuleBase" id="RU000461"/>
    </source>
</evidence>
<dbReference type="EMBL" id="ML992509">
    <property type="protein sequence ID" value="KAF2221996.1"/>
    <property type="molecule type" value="Genomic_DNA"/>
</dbReference>
<feature type="transmembrane region" description="Helical" evidence="6">
    <location>
        <begin position="6"/>
        <end position="34"/>
    </location>
</feature>
<dbReference type="CDD" id="cd11060">
    <property type="entry name" value="CYP57A1-like"/>
    <property type="match status" value="1"/>
</dbReference>
<dbReference type="InterPro" id="IPR036396">
    <property type="entry name" value="Cyt_P450_sf"/>
</dbReference>
<evidence type="ECO:0000256" key="1">
    <source>
        <dbReference type="ARBA" id="ARBA00001971"/>
    </source>
</evidence>
<evidence type="ECO:0000256" key="4">
    <source>
        <dbReference type="PIRSR" id="PIRSR602401-1"/>
    </source>
</evidence>
<keyword evidence="6" id="KW-0812">Transmembrane</keyword>
<name>A0A6A6G8A1_9PEZI</name>
<keyword evidence="6" id="KW-0472">Membrane</keyword>
<dbReference type="GO" id="GO:0005506">
    <property type="term" value="F:iron ion binding"/>
    <property type="evidence" value="ECO:0007669"/>
    <property type="project" value="InterPro"/>
</dbReference>
<evidence type="ECO:0000256" key="2">
    <source>
        <dbReference type="ARBA" id="ARBA00022723"/>
    </source>
</evidence>
<dbReference type="Proteomes" id="UP000799538">
    <property type="component" value="Unassembled WGS sequence"/>
</dbReference>
<gene>
    <name evidence="7" type="ORF">BDZ85DRAFT_264718</name>
</gene>